<comment type="caution">
    <text evidence="1">The sequence shown here is derived from an EMBL/GenBank/DDBJ whole genome shotgun (WGS) entry which is preliminary data.</text>
</comment>
<gene>
    <name evidence="1" type="ORF">PV383_25880</name>
</gene>
<sequence length="257" mass="28115">MHSTPPSPQRWDGSRVHVRARRSLRVSNDSASRLLRCGQSDRCRDCGNRIEWYHRTNARPIRLHPHELPAERVPATCQWHVSCGVAHPSGDGSGWCRLPHARLCPARHDLPAVPELAGLRRALAVNTRRLIDSGAFVPPPTHPAEHCSPADGYLSADPPRRPTPCTSAISPTARWTRSSASPRPVAAAAAQVLCSQPRLRQASGPSCPSPQGTVSFLWLEQSWPSTRSLACLMPSSCVGGLNAAPNTPQFPQLQTWW</sequence>
<dbReference type="Pfam" id="PF19561">
    <property type="entry name" value="DUF6083"/>
    <property type="match status" value="1"/>
</dbReference>
<name>A0ABU4MSZ6_9ACTN</name>
<protein>
    <submittedName>
        <fullName evidence="1">DUF6083 domain-containing protein</fullName>
    </submittedName>
</protein>
<dbReference type="EMBL" id="JARAWJ010000021">
    <property type="protein sequence ID" value="MDX3040585.1"/>
    <property type="molecule type" value="Genomic_DNA"/>
</dbReference>
<dbReference type="InterPro" id="IPR045729">
    <property type="entry name" value="DUF6083"/>
</dbReference>
<dbReference type="RefSeq" id="WP_237270297.1">
    <property type="nucleotide sequence ID" value="NZ_JABXWG010000005.1"/>
</dbReference>
<keyword evidence="2" id="KW-1185">Reference proteome</keyword>
<dbReference type="Proteomes" id="UP001282474">
    <property type="component" value="Unassembled WGS sequence"/>
</dbReference>
<organism evidence="1 2">
    <name type="scientific">Streptomyces caniscabiei</name>
    <dbReference type="NCBI Taxonomy" id="2746961"/>
    <lineage>
        <taxon>Bacteria</taxon>
        <taxon>Bacillati</taxon>
        <taxon>Actinomycetota</taxon>
        <taxon>Actinomycetes</taxon>
        <taxon>Kitasatosporales</taxon>
        <taxon>Streptomycetaceae</taxon>
        <taxon>Streptomyces</taxon>
    </lineage>
</organism>
<proteinExistence type="predicted"/>
<evidence type="ECO:0000313" key="2">
    <source>
        <dbReference type="Proteomes" id="UP001282474"/>
    </source>
</evidence>
<evidence type="ECO:0000313" key="1">
    <source>
        <dbReference type="EMBL" id="MDX3040585.1"/>
    </source>
</evidence>
<accession>A0ABU4MSZ6</accession>
<reference evidence="1 2" key="1">
    <citation type="journal article" date="2023" name="Microb. Genom.">
        <title>Mesoterricola silvestris gen. nov., sp. nov., Mesoterricola sediminis sp. nov., Geothrix oryzae sp. nov., Geothrix edaphica sp. nov., Geothrix rubra sp. nov., and Geothrix limicola sp. nov., six novel members of Acidobacteriota isolated from soils.</title>
        <authorList>
            <person name="Weisberg A.J."/>
            <person name="Pearce E."/>
            <person name="Kramer C.G."/>
            <person name="Chang J.H."/>
            <person name="Clarke C.R."/>
        </authorList>
    </citation>
    <scope>NUCLEOTIDE SEQUENCE [LARGE SCALE GENOMIC DNA]</scope>
    <source>
        <strain evidence="1 2">NE20-4-1</strain>
    </source>
</reference>